<dbReference type="GO" id="GO:0032259">
    <property type="term" value="P:methylation"/>
    <property type="evidence" value="ECO:0007669"/>
    <property type="project" value="UniProtKB-KW"/>
</dbReference>
<evidence type="ECO:0000313" key="5">
    <source>
        <dbReference type="EMBL" id="EKC70117.1"/>
    </source>
</evidence>
<dbReference type="PANTHER" id="PTHR11548:SF1">
    <property type="entry name" value="THYMIDYLATE SYNTHASE 1"/>
    <property type="match status" value="1"/>
</dbReference>
<protein>
    <submittedName>
        <fullName evidence="4">Thymidylate synthase</fullName>
    </submittedName>
</protein>
<dbReference type="Pfam" id="PF00303">
    <property type="entry name" value="Thymidylat_synt"/>
    <property type="match status" value="1"/>
</dbReference>
<dbReference type="InterPro" id="IPR045097">
    <property type="entry name" value="Thymidate_synth/dCMP_Mease"/>
</dbReference>
<evidence type="ECO:0000256" key="1">
    <source>
        <dbReference type="ARBA" id="ARBA00022603"/>
    </source>
</evidence>
<dbReference type="InterPro" id="IPR023451">
    <property type="entry name" value="Thymidate_synth/dCMP_Mease_dom"/>
</dbReference>
<name>K1TRA9_9ZZZZ</name>
<proteinExistence type="predicted"/>
<keyword evidence="2" id="KW-0808">Transferase</keyword>
<dbReference type="SUPFAM" id="SSF55831">
    <property type="entry name" value="Thymidylate synthase/dCMP hydroxymethylase"/>
    <property type="match status" value="1"/>
</dbReference>
<evidence type="ECO:0000256" key="2">
    <source>
        <dbReference type="ARBA" id="ARBA00022679"/>
    </source>
</evidence>
<dbReference type="GO" id="GO:0004799">
    <property type="term" value="F:thymidylate synthase activity"/>
    <property type="evidence" value="ECO:0007669"/>
    <property type="project" value="TreeGrafter"/>
</dbReference>
<evidence type="ECO:0000259" key="3">
    <source>
        <dbReference type="Pfam" id="PF00303"/>
    </source>
</evidence>
<dbReference type="GO" id="GO:0005829">
    <property type="term" value="C:cytosol"/>
    <property type="evidence" value="ECO:0007669"/>
    <property type="project" value="TreeGrafter"/>
</dbReference>
<dbReference type="GO" id="GO:0006231">
    <property type="term" value="P:dTMP biosynthetic process"/>
    <property type="evidence" value="ECO:0007669"/>
    <property type="project" value="TreeGrafter"/>
</dbReference>
<feature type="domain" description="Thymidylate synthase/dCMP hydroxymethylase" evidence="3">
    <location>
        <begin position="103"/>
        <end position="248"/>
    </location>
</feature>
<gene>
    <name evidence="5" type="ORF">LEA_07944</name>
    <name evidence="4" type="ORF">OBE_04747</name>
</gene>
<reference evidence="4" key="1">
    <citation type="journal article" date="2013" name="Environ. Microbiol.">
        <title>Microbiota from the distal guts of lean and obese adolescents exhibit partial functional redundancy besides clear differences in community structure.</title>
        <authorList>
            <person name="Ferrer M."/>
            <person name="Ruiz A."/>
            <person name="Lanza F."/>
            <person name="Haange S.B."/>
            <person name="Oberbach A."/>
            <person name="Till H."/>
            <person name="Bargiela R."/>
            <person name="Campoy C."/>
            <person name="Segura M.T."/>
            <person name="Richter M."/>
            <person name="von Bergen M."/>
            <person name="Seifert J."/>
            <person name="Suarez A."/>
        </authorList>
    </citation>
    <scope>NUCLEOTIDE SEQUENCE</scope>
</reference>
<dbReference type="AlphaFoldDB" id="K1TRA9"/>
<dbReference type="EMBL" id="AJWY01005258">
    <property type="protein sequence ID" value="EKC70117.1"/>
    <property type="molecule type" value="Genomic_DNA"/>
</dbReference>
<accession>K1TRA9</accession>
<evidence type="ECO:0000313" key="4">
    <source>
        <dbReference type="EMBL" id="EKC68810.1"/>
    </source>
</evidence>
<organism evidence="4">
    <name type="scientific">human gut metagenome</name>
    <dbReference type="NCBI Taxonomy" id="408170"/>
    <lineage>
        <taxon>unclassified sequences</taxon>
        <taxon>metagenomes</taxon>
        <taxon>organismal metagenomes</taxon>
    </lineage>
</organism>
<keyword evidence="1" id="KW-0489">Methyltransferase</keyword>
<dbReference type="EMBL" id="AJWZ01003228">
    <property type="protein sequence ID" value="EKC68810.1"/>
    <property type="molecule type" value="Genomic_DNA"/>
</dbReference>
<comment type="caution">
    <text evidence="4">The sequence shown here is derived from an EMBL/GenBank/DDBJ whole genome shotgun (WGS) entry which is preliminary data.</text>
</comment>
<dbReference type="PANTHER" id="PTHR11548">
    <property type="entry name" value="THYMIDYLATE SYNTHASE 1"/>
    <property type="match status" value="1"/>
</dbReference>
<sequence length="254" mass="29996">MGRIFKDCFEMIREMDRELKVSGITVPVNHYQNQELSGDDRLTKELIGVSFVISKPYLGKREMLDFMFKDEAELIEKYCRAELSDRLDRNGVNPGKSWEIRQDLWQKLVSKTRQEGRFDYTYSERLHIFHKGPEIHQLDNVITTLRDDPHSRRAMVMIFEPEDTRATAGALTRVPCSVSYQFLIRNNRLHVIYYIRSNDFFKHFAIDIWLTEAMMDYVFNILAATYPSLKKGSLHYFAGSLHAYNEDLSKWVIY</sequence>
<dbReference type="Gene3D" id="3.30.572.10">
    <property type="entry name" value="Thymidylate synthase/dCMP hydroxymethylase domain"/>
    <property type="match status" value="1"/>
</dbReference>
<dbReference type="InterPro" id="IPR036926">
    <property type="entry name" value="Thymidate_synth/dCMP_Mease_sf"/>
</dbReference>